<evidence type="ECO:0000256" key="1">
    <source>
        <dbReference type="SAM" id="Phobius"/>
    </source>
</evidence>
<accession>X5MG26</accession>
<evidence type="ECO:0000313" key="4">
    <source>
        <dbReference type="Proteomes" id="UP000032160"/>
    </source>
</evidence>
<evidence type="ECO:0000256" key="2">
    <source>
        <dbReference type="SAM" id="SignalP"/>
    </source>
</evidence>
<keyword evidence="1" id="KW-1133">Transmembrane helix</keyword>
<protein>
    <recommendedName>
        <fullName evidence="5">YHS domain-containing protein</fullName>
    </recommendedName>
</protein>
<evidence type="ECO:0000313" key="3">
    <source>
        <dbReference type="EMBL" id="CDO60334.1"/>
    </source>
</evidence>
<dbReference type="Proteomes" id="UP000032160">
    <property type="component" value="Chromosome I"/>
</dbReference>
<keyword evidence="4" id="KW-1185">Reference proteome</keyword>
<dbReference type="OrthoDB" id="344729at2"/>
<gene>
    <name evidence="3" type="ORF">BN1012_Phect2121</name>
</gene>
<dbReference type="NCBIfam" id="NF041384">
    <property type="entry name" value="YHS_seleno_dom"/>
    <property type="match status" value="1"/>
</dbReference>
<keyword evidence="1" id="KW-0812">Transmembrane</keyword>
<reference evidence="3 4" key="1">
    <citation type="journal article" date="2014" name="Front. Genet.">
        <title>Genome and metabolic network of "Candidatus Phaeomarinobacter ectocarpi" Ec32, a new candidate genus of Alphaproteobacteria frequently associated with brown algae.</title>
        <authorList>
            <person name="Dittami S.M."/>
            <person name="Barbeyron T."/>
            <person name="Boyen C."/>
            <person name="Cambefort J."/>
            <person name="Collet G."/>
            <person name="Delage L."/>
            <person name="Gobet A."/>
            <person name="Groisillier A."/>
            <person name="Leblanc C."/>
            <person name="Michel G."/>
            <person name="Scornet D."/>
            <person name="Siegel A."/>
            <person name="Tapia J.E."/>
            <person name="Tonon T."/>
        </authorList>
    </citation>
    <scope>NUCLEOTIDE SEQUENCE [LARGE SCALE GENOMIC DNA]</scope>
    <source>
        <strain evidence="3 4">Ec32</strain>
    </source>
</reference>
<dbReference type="AlphaFoldDB" id="X5MG26"/>
<dbReference type="HOGENOM" id="CLU_087914_2_0_5"/>
<sequence>MDWANRSLNALAAIAMVVAAIVYGSAGAAQAASDDLSAALADKPSHVATSWIGIAAVGYDVVAFFTKGEALKGDKNITATHDGATYRFVSTDNRDLFLKDPAALAPQYGGYGAMGVRVGKKLRPERSPAWQVSGEKLFLFIDDGTKAMWNEEAERNEKIARAIWDTIRNVPPKMLQTPATH</sequence>
<dbReference type="EMBL" id="HG966617">
    <property type="protein sequence ID" value="CDO60334.1"/>
    <property type="molecule type" value="Genomic_DNA"/>
</dbReference>
<feature type="transmembrane region" description="Helical" evidence="1">
    <location>
        <begin position="47"/>
        <end position="66"/>
    </location>
</feature>
<feature type="signal peptide" evidence="2">
    <location>
        <begin position="1"/>
        <end position="31"/>
    </location>
</feature>
<keyword evidence="1" id="KW-0472">Membrane</keyword>
<organism evidence="3 4">
    <name type="scientific">Candidatus Phaeomarinibacter ectocarpi</name>
    <dbReference type="NCBI Taxonomy" id="1458461"/>
    <lineage>
        <taxon>Bacteria</taxon>
        <taxon>Pseudomonadati</taxon>
        <taxon>Pseudomonadota</taxon>
        <taxon>Alphaproteobacteria</taxon>
        <taxon>Hyphomicrobiales</taxon>
        <taxon>Parvibaculaceae</taxon>
        <taxon>Candidatus Phaeomarinibacter</taxon>
    </lineage>
</organism>
<dbReference type="KEGG" id="pect:BN1012_Phect2121"/>
<feature type="chain" id="PRO_5004958882" description="YHS domain-containing protein" evidence="2">
    <location>
        <begin position="32"/>
        <end position="181"/>
    </location>
</feature>
<evidence type="ECO:0008006" key="5">
    <source>
        <dbReference type="Google" id="ProtNLM"/>
    </source>
</evidence>
<keyword evidence="2" id="KW-0732">Signal</keyword>
<dbReference type="RefSeq" id="WP_145973389.1">
    <property type="nucleotide sequence ID" value="NZ_HG966617.1"/>
</dbReference>
<name>X5MG26_9HYPH</name>
<proteinExistence type="predicted"/>
<dbReference type="STRING" id="1458461.BN1012_Phect2121"/>